<dbReference type="AlphaFoldDB" id="A0A7Y8KX46"/>
<comment type="caution">
    <text evidence="1">The sequence shown here is derived from an EMBL/GenBank/DDBJ whole genome shotgun (WGS) entry which is preliminary data.</text>
</comment>
<dbReference type="GO" id="GO:0016740">
    <property type="term" value="F:transferase activity"/>
    <property type="evidence" value="ECO:0007669"/>
    <property type="project" value="UniProtKB-KW"/>
</dbReference>
<reference evidence="1 2" key="1">
    <citation type="submission" date="2019-09" db="EMBL/GenBank/DDBJ databases">
        <title>Hydrogenophaga aromatica sp. nov., isolated from a para-xylene-degrading enrichment culture.</title>
        <authorList>
            <person name="Tancsics A."/>
            <person name="Banerjee S."/>
        </authorList>
    </citation>
    <scope>NUCLEOTIDE SEQUENCE [LARGE SCALE GENOMIC DNA]</scope>
    <source>
        <strain evidence="1 2">D2P1</strain>
    </source>
</reference>
<dbReference type="InterPro" id="IPR044855">
    <property type="entry name" value="CoA-Trfase_III_dom3_sf"/>
</dbReference>
<dbReference type="PANTHER" id="PTHR48228">
    <property type="entry name" value="SUCCINYL-COA--D-CITRAMALATE COA-TRANSFERASE"/>
    <property type="match status" value="1"/>
</dbReference>
<evidence type="ECO:0000313" key="2">
    <source>
        <dbReference type="Proteomes" id="UP000545507"/>
    </source>
</evidence>
<dbReference type="InterPro" id="IPR023606">
    <property type="entry name" value="CoA-Trfase_III_dom_1_sf"/>
</dbReference>
<dbReference type="Pfam" id="PF02515">
    <property type="entry name" value="CoA_transf_3"/>
    <property type="match status" value="1"/>
</dbReference>
<keyword evidence="1" id="KW-0808">Transferase</keyword>
<sequence length="305" mass="31558">MSKPAPTSIKPLKPLRGVRILSLALNLPGPAALMRLKAMGATCLKAEPPGPKGAPTGTSGDPMGQYNPTAYATLHDGIKVLGIDLKSDKGRARLHQELARSDVLLTSFRPSALAKLGLGWKALHKAHPQLSVVTIVGAPGARAEEPGHDLTYLADAGLITGLDLPATLFADMGGALMASEAVLQSMLAQKTSGKGSFQAVALSDAASWLALPRSWGLTQAQGAVGGAHAGYRVYPCKNGRVAVAALEPHFAAALCAAAGMPFEGMGTMFKPDTHAAMARFLAGKTRQQLDKLAVAKDIPLHTLAA</sequence>
<dbReference type="PANTHER" id="PTHR48228:SF5">
    <property type="entry name" value="ALPHA-METHYLACYL-COA RACEMASE"/>
    <property type="match status" value="1"/>
</dbReference>
<gene>
    <name evidence="1" type="ORF">F3K02_05215</name>
</gene>
<organism evidence="1 2">
    <name type="scientific">Hydrogenophaga aromaticivorans</name>
    <dbReference type="NCBI Taxonomy" id="2610898"/>
    <lineage>
        <taxon>Bacteria</taxon>
        <taxon>Pseudomonadati</taxon>
        <taxon>Pseudomonadota</taxon>
        <taxon>Betaproteobacteria</taxon>
        <taxon>Burkholderiales</taxon>
        <taxon>Comamonadaceae</taxon>
        <taxon>Hydrogenophaga</taxon>
    </lineage>
</organism>
<accession>A0A7Y8KX46</accession>
<dbReference type="SUPFAM" id="SSF89796">
    <property type="entry name" value="CoA-transferase family III (CaiB/BaiF)"/>
    <property type="match status" value="1"/>
</dbReference>
<protein>
    <submittedName>
        <fullName evidence="1">CoA transferase</fullName>
    </submittedName>
</protein>
<dbReference type="Gene3D" id="3.40.50.10540">
    <property type="entry name" value="Crotonobetainyl-coa:carnitine coa-transferase, domain 1"/>
    <property type="match status" value="1"/>
</dbReference>
<dbReference type="InterPro" id="IPR050509">
    <property type="entry name" value="CoA-transferase_III"/>
</dbReference>
<name>A0A7Y8KX46_9BURK</name>
<keyword evidence="2" id="KW-1185">Reference proteome</keyword>
<dbReference type="InterPro" id="IPR003673">
    <property type="entry name" value="CoA-Trfase_fam_III"/>
</dbReference>
<proteinExistence type="predicted"/>
<dbReference type="Gene3D" id="3.30.1540.10">
    <property type="entry name" value="formyl-coa transferase, domain 3"/>
    <property type="match status" value="1"/>
</dbReference>
<dbReference type="EMBL" id="VYGV01000006">
    <property type="protein sequence ID" value="NWF44653.1"/>
    <property type="molecule type" value="Genomic_DNA"/>
</dbReference>
<evidence type="ECO:0000313" key="1">
    <source>
        <dbReference type="EMBL" id="NWF44653.1"/>
    </source>
</evidence>
<dbReference type="Proteomes" id="UP000545507">
    <property type="component" value="Unassembled WGS sequence"/>
</dbReference>
<dbReference type="RefSeq" id="WP_177134028.1">
    <property type="nucleotide sequence ID" value="NZ_VYGV01000006.1"/>
</dbReference>